<evidence type="ECO:0000256" key="4">
    <source>
        <dbReference type="ARBA" id="ARBA00022723"/>
    </source>
</evidence>
<evidence type="ECO:0000256" key="3">
    <source>
        <dbReference type="ARBA" id="ARBA00022691"/>
    </source>
</evidence>
<dbReference type="SUPFAM" id="SSF144232">
    <property type="entry name" value="HIT/MYND zinc finger-like"/>
    <property type="match status" value="1"/>
</dbReference>
<keyword evidence="6" id="KW-0862">Zinc</keyword>
<dbReference type="GO" id="GO:0008270">
    <property type="term" value="F:zinc ion binding"/>
    <property type="evidence" value="ECO:0007669"/>
    <property type="project" value="UniProtKB-KW"/>
</dbReference>
<evidence type="ECO:0000256" key="5">
    <source>
        <dbReference type="ARBA" id="ARBA00022771"/>
    </source>
</evidence>
<keyword evidence="5" id="KW-0863">Zinc-finger</keyword>
<dbReference type="InterPro" id="IPR044421">
    <property type="entry name" value="SMYD4_SET"/>
</dbReference>
<dbReference type="Gene3D" id="1.10.220.160">
    <property type="match status" value="1"/>
</dbReference>
<evidence type="ECO:0000313" key="11">
    <source>
        <dbReference type="EMBL" id="CAG9764166.1"/>
    </source>
</evidence>
<dbReference type="InterPro" id="IPR052097">
    <property type="entry name" value="SET-MYND_domain_protein"/>
</dbReference>
<dbReference type="InterPro" id="IPR046341">
    <property type="entry name" value="SET_dom_sf"/>
</dbReference>
<comment type="function">
    <text evidence="7">Protein-lysine N-methyltransferase. Monomethylates PRMT5, modulating its transcriptional activity. May also act as a histone methyltransferase. Plays a critical role in cardiac development. Acts as a key epigenetic regulator of gene expression during cardiac development via its dual activities as a methyltransferase and negative regulator of HDAC1.</text>
</comment>
<dbReference type="Pfam" id="PF01753">
    <property type="entry name" value="zf-MYND"/>
    <property type="match status" value="1"/>
</dbReference>
<dbReference type="Gene3D" id="6.10.140.2220">
    <property type="match status" value="1"/>
</dbReference>
<dbReference type="GO" id="GO:0005737">
    <property type="term" value="C:cytoplasm"/>
    <property type="evidence" value="ECO:0007669"/>
    <property type="project" value="TreeGrafter"/>
</dbReference>
<dbReference type="Proteomes" id="UP001152799">
    <property type="component" value="Chromosome 2"/>
</dbReference>
<keyword evidence="3" id="KW-0949">S-adenosyl-L-methionine</keyword>
<dbReference type="PROSITE" id="PS50280">
    <property type="entry name" value="SET"/>
    <property type="match status" value="1"/>
</dbReference>
<organism evidence="11 12">
    <name type="scientific">Ceutorhynchus assimilis</name>
    <name type="common">cabbage seed weevil</name>
    <dbReference type="NCBI Taxonomy" id="467358"/>
    <lineage>
        <taxon>Eukaryota</taxon>
        <taxon>Metazoa</taxon>
        <taxon>Ecdysozoa</taxon>
        <taxon>Arthropoda</taxon>
        <taxon>Hexapoda</taxon>
        <taxon>Insecta</taxon>
        <taxon>Pterygota</taxon>
        <taxon>Neoptera</taxon>
        <taxon>Endopterygota</taxon>
        <taxon>Coleoptera</taxon>
        <taxon>Polyphaga</taxon>
        <taxon>Cucujiformia</taxon>
        <taxon>Curculionidae</taxon>
        <taxon>Ceutorhynchinae</taxon>
        <taxon>Ceutorhynchus</taxon>
    </lineage>
</organism>
<name>A0A9N9MLI0_9CUCU</name>
<keyword evidence="1" id="KW-0489">Methyltransferase</keyword>
<evidence type="ECO:0000256" key="9">
    <source>
        <dbReference type="ARBA" id="ARBA00093680"/>
    </source>
</evidence>
<protein>
    <recommendedName>
        <fullName evidence="8">Protein-lysine N-methyltransferase SMYD4</fullName>
    </recommendedName>
    <alternativeName>
        <fullName evidence="9">SET and MYND domain-containing protein 4</fullName>
    </alternativeName>
</protein>
<evidence type="ECO:0000259" key="10">
    <source>
        <dbReference type="PROSITE" id="PS50280"/>
    </source>
</evidence>
<sequence>MSDKSFQDLTYRNTCSEKTLQSNSKGFFLNFADYLANEAGDDWIRNVFGKLHTDEQRIKCIYTSQKTAELVTNFLSNVKEVYRNKNAELSQKKRLEGEAFLKKNEYTKALLAFCQSVLRAPSNNKKCLESTASLSLALWGRSKANMKLHKFSKALVDIQQALKEDLSESYKAEAFWNMGICYASIGEANKATVSFGLAEKLLRGYDEKLHLLTKEKQETCHIKEKENILTDTPKIQGKCNNNLPSASDKLSIKKTENMGRYIVANEKIITGETLVVESPHAACLLPEMFGSHCHHCFQILKSPFGCYDCASVAFCSVECRDKALSTYHRFECKYLDLLIGSGMSILGHTALRMITQNGLEKCLEIYDNRDNERVYKLCTNSQLRPPNDFLQRTLMASFLLRCLQKSNFFGSSNKNVTPTETEYKVGEMLLFNLQMLQFNAHEIYETRHAPNSRIKTSKPAYIGVAVYLTASLFNHDCHPALSRHFVGKDIVLTSTRPLEPNELVPENYGPIFSRKSLADRKRSLSSRYWFDCQCLACQQNWPTIGQGLEAVSKRLRCPTSQCLHIFTLSTARRTIKCPKCKSTIDLSDRESMLKWCEDQYMVAFELMDRDEPKQAIDILCPAVDTFYKISVPPHKETHLAEEMLRACFADSGNTWEILINDK</sequence>
<evidence type="ECO:0000256" key="6">
    <source>
        <dbReference type="ARBA" id="ARBA00022833"/>
    </source>
</evidence>
<proteinExistence type="predicted"/>
<dbReference type="GO" id="GO:0008276">
    <property type="term" value="F:protein methyltransferase activity"/>
    <property type="evidence" value="ECO:0007669"/>
    <property type="project" value="UniProtKB-ARBA"/>
</dbReference>
<evidence type="ECO:0000256" key="8">
    <source>
        <dbReference type="ARBA" id="ARBA00093635"/>
    </source>
</evidence>
<keyword evidence="4" id="KW-0479">Metal-binding</keyword>
<dbReference type="GO" id="GO:0032259">
    <property type="term" value="P:methylation"/>
    <property type="evidence" value="ECO:0007669"/>
    <property type="project" value="UniProtKB-KW"/>
</dbReference>
<dbReference type="CDD" id="cd10536">
    <property type="entry name" value="SET_SMYD4"/>
    <property type="match status" value="1"/>
</dbReference>
<dbReference type="Gene3D" id="2.170.270.10">
    <property type="entry name" value="SET domain"/>
    <property type="match status" value="1"/>
</dbReference>
<feature type="domain" description="SET" evidence="10">
    <location>
        <begin position="248"/>
        <end position="509"/>
    </location>
</feature>
<evidence type="ECO:0000313" key="12">
    <source>
        <dbReference type="Proteomes" id="UP001152799"/>
    </source>
</evidence>
<dbReference type="GO" id="GO:0008170">
    <property type="term" value="F:N-methyltransferase activity"/>
    <property type="evidence" value="ECO:0007669"/>
    <property type="project" value="UniProtKB-ARBA"/>
</dbReference>
<dbReference type="OrthoDB" id="1028014at2759"/>
<accession>A0A9N9MLI0</accession>
<evidence type="ECO:0000256" key="7">
    <source>
        <dbReference type="ARBA" id="ARBA00093423"/>
    </source>
</evidence>
<dbReference type="GO" id="GO:0042051">
    <property type="term" value="P:compound eye photoreceptor development"/>
    <property type="evidence" value="ECO:0007669"/>
    <property type="project" value="TreeGrafter"/>
</dbReference>
<dbReference type="GO" id="GO:0042826">
    <property type="term" value="F:histone deacetylase binding"/>
    <property type="evidence" value="ECO:0007669"/>
    <property type="project" value="TreeGrafter"/>
</dbReference>
<dbReference type="PANTHER" id="PTHR46165:SF5">
    <property type="entry name" value="RE32936P"/>
    <property type="match status" value="1"/>
</dbReference>
<keyword evidence="12" id="KW-1185">Reference proteome</keyword>
<keyword evidence="2" id="KW-0808">Transferase</keyword>
<evidence type="ECO:0000256" key="2">
    <source>
        <dbReference type="ARBA" id="ARBA00022679"/>
    </source>
</evidence>
<dbReference type="SUPFAM" id="SSF48452">
    <property type="entry name" value="TPR-like"/>
    <property type="match status" value="1"/>
</dbReference>
<dbReference type="InterPro" id="IPR002893">
    <property type="entry name" value="Znf_MYND"/>
</dbReference>
<evidence type="ECO:0000256" key="1">
    <source>
        <dbReference type="ARBA" id="ARBA00022603"/>
    </source>
</evidence>
<dbReference type="InterPro" id="IPR001214">
    <property type="entry name" value="SET_dom"/>
</dbReference>
<dbReference type="Gene3D" id="1.25.40.10">
    <property type="entry name" value="Tetratricopeptide repeat domain"/>
    <property type="match status" value="1"/>
</dbReference>
<dbReference type="GO" id="GO:0005634">
    <property type="term" value="C:nucleus"/>
    <property type="evidence" value="ECO:0007669"/>
    <property type="project" value="TreeGrafter"/>
</dbReference>
<dbReference type="AlphaFoldDB" id="A0A9N9MLI0"/>
<dbReference type="InterPro" id="IPR011990">
    <property type="entry name" value="TPR-like_helical_dom_sf"/>
</dbReference>
<gene>
    <name evidence="11" type="ORF">CEUTPL_LOCUS4811</name>
</gene>
<dbReference type="SUPFAM" id="SSF82199">
    <property type="entry name" value="SET domain"/>
    <property type="match status" value="1"/>
</dbReference>
<dbReference type="GO" id="GO:0008757">
    <property type="term" value="F:S-adenosylmethionine-dependent methyltransferase activity"/>
    <property type="evidence" value="ECO:0007669"/>
    <property type="project" value="UniProtKB-ARBA"/>
</dbReference>
<dbReference type="PANTHER" id="PTHR46165">
    <property type="entry name" value="SET AND MYND DOMAIN-CONTAINING PROTEIN 4"/>
    <property type="match status" value="1"/>
</dbReference>
<dbReference type="InterPro" id="IPR019734">
    <property type="entry name" value="TPR_rpt"/>
</dbReference>
<reference evidence="11" key="1">
    <citation type="submission" date="2022-01" db="EMBL/GenBank/DDBJ databases">
        <authorList>
            <person name="King R."/>
        </authorList>
    </citation>
    <scope>NUCLEOTIDE SEQUENCE</scope>
</reference>
<dbReference type="EMBL" id="OU892278">
    <property type="protein sequence ID" value="CAG9764166.1"/>
    <property type="molecule type" value="Genomic_DNA"/>
</dbReference>
<dbReference type="SMART" id="SM00028">
    <property type="entry name" value="TPR"/>
    <property type="match status" value="3"/>
</dbReference>